<dbReference type="FunFam" id="3.40.309.10:FF:000005">
    <property type="entry name" value="1-pyrroline-5-carboxylate dehydrogenase 1"/>
    <property type="match status" value="1"/>
</dbReference>
<protein>
    <recommendedName>
        <fullName evidence="2 7">L-glutamate gamma-semialdehyde dehydrogenase</fullName>
        <ecNumber evidence="2 7">1.2.1.88</ecNumber>
    </recommendedName>
</protein>
<reference evidence="9 10" key="1">
    <citation type="submission" date="2020-08" db="EMBL/GenBank/DDBJ databases">
        <title>Cohnella phylogeny.</title>
        <authorList>
            <person name="Dunlap C."/>
        </authorList>
    </citation>
    <scope>NUCLEOTIDE SEQUENCE [LARGE SCALE GENOMIC DNA]</scope>
    <source>
        <strain evidence="9 10">DSM 103658</strain>
    </source>
</reference>
<keyword evidence="3 9" id="KW-0560">Oxidoreductase</keyword>
<keyword evidence="4" id="KW-0520">NAD</keyword>
<evidence type="ECO:0000256" key="5">
    <source>
        <dbReference type="ARBA" id="ARBA00048142"/>
    </source>
</evidence>
<evidence type="ECO:0000256" key="4">
    <source>
        <dbReference type="ARBA" id="ARBA00023027"/>
    </source>
</evidence>
<name>A0A841TCU5_9BACL</name>
<dbReference type="InterPro" id="IPR050485">
    <property type="entry name" value="Proline_metab_enzyme"/>
</dbReference>
<dbReference type="InterPro" id="IPR016161">
    <property type="entry name" value="Ald_DH/histidinol_DH"/>
</dbReference>
<organism evidence="9 10">
    <name type="scientific">Cohnella lubricantis</name>
    <dbReference type="NCBI Taxonomy" id="2163172"/>
    <lineage>
        <taxon>Bacteria</taxon>
        <taxon>Bacillati</taxon>
        <taxon>Bacillota</taxon>
        <taxon>Bacilli</taxon>
        <taxon>Bacillales</taxon>
        <taxon>Paenibacillaceae</taxon>
        <taxon>Cohnella</taxon>
    </lineage>
</organism>
<dbReference type="AlphaFoldDB" id="A0A841TCU5"/>
<dbReference type="NCBIfam" id="TIGR01237">
    <property type="entry name" value="D1pyr5carbox2"/>
    <property type="match status" value="1"/>
</dbReference>
<dbReference type="InterPro" id="IPR016163">
    <property type="entry name" value="Ald_DH_C"/>
</dbReference>
<evidence type="ECO:0000256" key="1">
    <source>
        <dbReference type="ARBA" id="ARBA00004786"/>
    </source>
</evidence>
<dbReference type="Gene3D" id="3.40.605.10">
    <property type="entry name" value="Aldehyde Dehydrogenase, Chain A, domain 1"/>
    <property type="match status" value="1"/>
</dbReference>
<dbReference type="Gene3D" id="3.40.309.10">
    <property type="entry name" value="Aldehyde Dehydrogenase, Chain A, domain 2"/>
    <property type="match status" value="1"/>
</dbReference>
<keyword evidence="10" id="KW-1185">Reference proteome</keyword>
<evidence type="ECO:0000256" key="3">
    <source>
        <dbReference type="ARBA" id="ARBA00023002"/>
    </source>
</evidence>
<dbReference type="GO" id="GO:0009898">
    <property type="term" value="C:cytoplasmic side of plasma membrane"/>
    <property type="evidence" value="ECO:0007669"/>
    <property type="project" value="TreeGrafter"/>
</dbReference>
<evidence type="ECO:0000256" key="6">
    <source>
        <dbReference type="ARBA" id="ARBA00061617"/>
    </source>
</evidence>
<feature type="domain" description="Aldehyde dehydrogenase" evidence="8">
    <location>
        <begin position="58"/>
        <end position="518"/>
    </location>
</feature>
<dbReference type="Pfam" id="PF00171">
    <property type="entry name" value="Aldedh"/>
    <property type="match status" value="1"/>
</dbReference>
<gene>
    <name evidence="9" type="primary">pruA</name>
    <name evidence="9" type="ORF">H4Q31_18495</name>
</gene>
<comment type="similarity">
    <text evidence="6">Belongs to the aldehyde dehydrogenase family. RocA subfamily.</text>
</comment>
<dbReference type="PANTHER" id="PTHR42862:SF1">
    <property type="entry name" value="DELTA-1-PYRROLINE-5-CARBOXYLATE DEHYDROGENASE 2, ISOFORM A-RELATED"/>
    <property type="match status" value="1"/>
</dbReference>
<dbReference type="GO" id="GO:0004657">
    <property type="term" value="F:proline dehydrogenase activity"/>
    <property type="evidence" value="ECO:0007669"/>
    <property type="project" value="UniProtKB-ARBA"/>
</dbReference>
<sequence>MNEWQSIAPYANEPLTDFQSEENRMAMEAAIARTKTILGASIPLRIGAEKIFTDLMTKSVNPGNLDEVVGYVSKADLEHAEQAMQAALFAFESWKKTPVVERASYLFRAARLMRERKHEFSALMVLEAGKNYAEADADAAEAIDFLEYYAREMIRLSQINETMPLVQIQGERNKFSYIPLGVGVVIPPWNFPLAICAGMTSAAVVAGNTVVLKPASPTPVIAYKFAKLMEEVGLPDGVINYLPGSGSEIGDYLVTHPKTRFISFTGSKEVGLRINKLAAEVAPGQIWMKRLIAEMGGKDGIVVDETADLDAAAQAIVTSAFGFQGQKCSAGSRALIVEDVYDEVVAKVTELTRRLAVGMPERNCPIGPVIDESSYRRILNYIEIGRGEGTLAVGGRIAGGNGYYIQPTVFVDVEGGARIMQEEIFGPILAIAKAKDWREAIRLYNDTEFGLTGSFFSTDVDRIEEAAETMHCGNLYMNRKCTGAFVGAHPFGGFNMSGTDSKAGGHDYLLLFTQAKAISFKTG</sequence>
<comment type="catalytic activity">
    <reaction evidence="5">
        <text>L-glutamate 5-semialdehyde + NAD(+) + H2O = L-glutamate + NADH + 2 H(+)</text>
        <dbReference type="Rhea" id="RHEA:30235"/>
        <dbReference type="ChEBI" id="CHEBI:15377"/>
        <dbReference type="ChEBI" id="CHEBI:15378"/>
        <dbReference type="ChEBI" id="CHEBI:29985"/>
        <dbReference type="ChEBI" id="CHEBI:57540"/>
        <dbReference type="ChEBI" id="CHEBI:57945"/>
        <dbReference type="ChEBI" id="CHEBI:58066"/>
        <dbReference type="EC" id="1.2.1.88"/>
    </reaction>
</comment>
<dbReference type="PANTHER" id="PTHR42862">
    <property type="entry name" value="DELTA-1-PYRROLINE-5-CARBOXYLATE DEHYDROGENASE 1, ISOFORM A-RELATED"/>
    <property type="match status" value="1"/>
</dbReference>
<evidence type="ECO:0000259" key="8">
    <source>
        <dbReference type="Pfam" id="PF00171"/>
    </source>
</evidence>
<dbReference type="InterPro" id="IPR016162">
    <property type="entry name" value="Ald_DH_N"/>
</dbReference>
<dbReference type="SUPFAM" id="SSF53720">
    <property type="entry name" value="ALDH-like"/>
    <property type="match status" value="1"/>
</dbReference>
<dbReference type="EMBL" id="JACJVN010000078">
    <property type="protein sequence ID" value="MBB6679283.1"/>
    <property type="molecule type" value="Genomic_DNA"/>
</dbReference>
<dbReference type="GO" id="GO:0003842">
    <property type="term" value="F:L-glutamate gamma-semialdehyde dehydrogenase activity"/>
    <property type="evidence" value="ECO:0007669"/>
    <property type="project" value="UniProtKB-UniRule"/>
</dbReference>
<dbReference type="InterPro" id="IPR016160">
    <property type="entry name" value="Ald_DH_CS_CYS"/>
</dbReference>
<comment type="caution">
    <text evidence="9">The sequence shown here is derived from an EMBL/GenBank/DDBJ whole genome shotgun (WGS) entry which is preliminary data.</text>
</comment>
<evidence type="ECO:0000256" key="7">
    <source>
        <dbReference type="NCBIfam" id="TIGR01237"/>
    </source>
</evidence>
<accession>A0A841TCU5</accession>
<dbReference type="CDD" id="cd07124">
    <property type="entry name" value="ALDH_PutA-P5CDH-RocA"/>
    <property type="match status" value="1"/>
</dbReference>
<dbReference type="NCBIfam" id="NF002852">
    <property type="entry name" value="PRK03137.1"/>
    <property type="match status" value="1"/>
</dbReference>
<evidence type="ECO:0000256" key="2">
    <source>
        <dbReference type="ARBA" id="ARBA00012884"/>
    </source>
</evidence>
<dbReference type="InterPro" id="IPR015590">
    <property type="entry name" value="Aldehyde_DH_dom"/>
</dbReference>
<dbReference type="GO" id="GO:0010133">
    <property type="term" value="P:L-proline catabolic process to L-glutamate"/>
    <property type="evidence" value="ECO:0007669"/>
    <property type="project" value="TreeGrafter"/>
</dbReference>
<evidence type="ECO:0000313" key="10">
    <source>
        <dbReference type="Proteomes" id="UP000574133"/>
    </source>
</evidence>
<proteinExistence type="inferred from homology"/>
<dbReference type="Proteomes" id="UP000574133">
    <property type="component" value="Unassembled WGS sequence"/>
</dbReference>
<dbReference type="PROSITE" id="PS00070">
    <property type="entry name" value="ALDEHYDE_DEHYDR_CYS"/>
    <property type="match status" value="1"/>
</dbReference>
<dbReference type="RefSeq" id="WP_185180545.1">
    <property type="nucleotide sequence ID" value="NZ_CBCSEP010000027.1"/>
</dbReference>
<comment type="pathway">
    <text evidence="1">Amino-acid degradation; L-proline degradation into L-glutamate; L-glutamate from L-proline: step 2/2.</text>
</comment>
<dbReference type="EC" id="1.2.1.88" evidence="2 7"/>
<dbReference type="InterPro" id="IPR005932">
    <property type="entry name" value="RocA"/>
</dbReference>
<evidence type="ECO:0000313" key="9">
    <source>
        <dbReference type="EMBL" id="MBB6679283.1"/>
    </source>
</evidence>
<dbReference type="FunFam" id="3.40.605.10:FF:000045">
    <property type="entry name" value="1-pyrroline-5-carboxylate dehydrogenase 1"/>
    <property type="match status" value="1"/>
</dbReference>